<protein>
    <submittedName>
        <fullName evidence="2">VOC family virulence protein</fullName>
    </submittedName>
</protein>
<gene>
    <name evidence="2" type="ORF">B1H20_21950</name>
</gene>
<dbReference type="STRING" id="1935.B1H20_21950"/>
<dbReference type="Pfam" id="PF00903">
    <property type="entry name" value="Glyoxalase"/>
    <property type="match status" value="1"/>
</dbReference>
<evidence type="ECO:0000313" key="2">
    <source>
        <dbReference type="EMBL" id="ARF63744.1"/>
    </source>
</evidence>
<dbReference type="InterPro" id="IPR037523">
    <property type="entry name" value="VOC_core"/>
</dbReference>
<dbReference type="KEGG" id="svu:B1H20_21950"/>
<evidence type="ECO:0000313" key="3">
    <source>
        <dbReference type="Proteomes" id="UP000192445"/>
    </source>
</evidence>
<dbReference type="SUPFAM" id="SSF54593">
    <property type="entry name" value="Glyoxalase/Bleomycin resistance protein/Dihydroxybiphenyl dioxygenase"/>
    <property type="match status" value="1"/>
</dbReference>
<dbReference type="RefSeq" id="WP_083193142.1">
    <property type="nucleotide sequence ID" value="NZ_CP020570.1"/>
</dbReference>
<proteinExistence type="predicted"/>
<reference evidence="2 3" key="1">
    <citation type="submission" date="2017-03" db="EMBL/GenBank/DDBJ databases">
        <title>Complete Genome Sequence of a natural compounds producer, Streptomyces violaceus S21.</title>
        <authorList>
            <person name="Zhong C."/>
            <person name="Zhao Z."/>
            <person name="Fu J."/>
            <person name="Zong G."/>
            <person name="Qin R."/>
            <person name="Cao G."/>
        </authorList>
    </citation>
    <scope>NUCLEOTIDE SEQUENCE [LARGE SCALE GENOMIC DNA]</scope>
    <source>
        <strain evidence="2 3">S21</strain>
    </source>
</reference>
<evidence type="ECO:0000259" key="1">
    <source>
        <dbReference type="PROSITE" id="PS51819"/>
    </source>
</evidence>
<dbReference type="PANTHER" id="PTHR21366">
    <property type="entry name" value="GLYOXALASE FAMILY PROTEIN"/>
    <property type="match status" value="1"/>
</dbReference>
<dbReference type="InterPro" id="IPR050383">
    <property type="entry name" value="GlyoxalaseI/FosfomycinResist"/>
</dbReference>
<name>A0A1V0UEU1_STRVN</name>
<dbReference type="InterPro" id="IPR029068">
    <property type="entry name" value="Glyas_Bleomycin-R_OHBP_Dase"/>
</dbReference>
<sequence length="132" mass="14630">MSLPPTVRVKDFDHLVLNVGDVEKALAFYCGPLGLEPVRVEEWRAGKVPFPSVRVSPTTIIDLMDRPRGESNVDHICLVVEPLDWQEVIDAGVFTVKEGPVPRFGARGSATSVYVLDPDGNTVELRWYPQDA</sequence>
<organism evidence="2 3">
    <name type="scientific">Streptomyces violaceoruber</name>
    <dbReference type="NCBI Taxonomy" id="1935"/>
    <lineage>
        <taxon>Bacteria</taxon>
        <taxon>Bacillati</taxon>
        <taxon>Actinomycetota</taxon>
        <taxon>Actinomycetes</taxon>
        <taxon>Kitasatosporales</taxon>
        <taxon>Streptomycetaceae</taxon>
        <taxon>Streptomyces</taxon>
        <taxon>Streptomyces violaceoruber group</taxon>
    </lineage>
</organism>
<dbReference type="Gene3D" id="3.10.180.10">
    <property type="entry name" value="2,3-Dihydroxybiphenyl 1,2-Dioxygenase, domain 1"/>
    <property type="match status" value="1"/>
</dbReference>
<dbReference type="EMBL" id="CP020570">
    <property type="protein sequence ID" value="ARF63744.1"/>
    <property type="molecule type" value="Genomic_DNA"/>
</dbReference>
<feature type="domain" description="VOC" evidence="1">
    <location>
        <begin position="11"/>
        <end position="128"/>
    </location>
</feature>
<dbReference type="OrthoDB" id="9812656at2"/>
<dbReference type="PANTHER" id="PTHR21366:SF14">
    <property type="entry name" value="GLYOXALASE DOMAIN-CONTAINING PROTEIN 5"/>
    <property type="match status" value="1"/>
</dbReference>
<dbReference type="AlphaFoldDB" id="A0A1V0UEU1"/>
<dbReference type="InterPro" id="IPR004360">
    <property type="entry name" value="Glyas_Fos-R_dOase_dom"/>
</dbReference>
<dbReference type="PROSITE" id="PS51819">
    <property type="entry name" value="VOC"/>
    <property type="match status" value="1"/>
</dbReference>
<dbReference type="Proteomes" id="UP000192445">
    <property type="component" value="Chromosome"/>
</dbReference>
<accession>A0A1V0UEU1</accession>